<evidence type="ECO:0000313" key="2">
    <source>
        <dbReference type="EMBL" id="CAK0793236.1"/>
    </source>
</evidence>
<comment type="caution">
    <text evidence="2">The sequence shown here is derived from an EMBL/GenBank/DDBJ whole genome shotgun (WGS) entry which is preliminary data.</text>
</comment>
<dbReference type="EMBL" id="CAUYUJ010000925">
    <property type="protein sequence ID" value="CAK0793236.1"/>
    <property type="molecule type" value="Genomic_DNA"/>
</dbReference>
<feature type="region of interest" description="Disordered" evidence="1">
    <location>
        <begin position="99"/>
        <end position="130"/>
    </location>
</feature>
<evidence type="ECO:0000313" key="3">
    <source>
        <dbReference type="Proteomes" id="UP001189429"/>
    </source>
</evidence>
<keyword evidence="3" id="KW-1185">Reference proteome</keyword>
<accession>A0ABN9PNE0</accession>
<reference evidence="2" key="1">
    <citation type="submission" date="2023-10" db="EMBL/GenBank/DDBJ databases">
        <authorList>
            <person name="Chen Y."/>
            <person name="Shah S."/>
            <person name="Dougan E. K."/>
            <person name="Thang M."/>
            <person name="Chan C."/>
        </authorList>
    </citation>
    <scope>NUCLEOTIDE SEQUENCE [LARGE SCALE GENOMIC DNA]</scope>
</reference>
<name>A0ABN9PNE0_9DINO</name>
<dbReference type="Proteomes" id="UP001189429">
    <property type="component" value="Unassembled WGS sequence"/>
</dbReference>
<gene>
    <name evidence="2" type="ORF">PCOR1329_LOCUS3602</name>
</gene>
<organism evidence="2 3">
    <name type="scientific">Prorocentrum cordatum</name>
    <dbReference type="NCBI Taxonomy" id="2364126"/>
    <lineage>
        <taxon>Eukaryota</taxon>
        <taxon>Sar</taxon>
        <taxon>Alveolata</taxon>
        <taxon>Dinophyceae</taxon>
        <taxon>Prorocentrales</taxon>
        <taxon>Prorocentraceae</taxon>
        <taxon>Prorocentrum</taxon>
    </lineage>
</organism>
<sequence>MRNKRPNALAKKLAGSTSEHTEFKTVVPAPLAILMQQPGVETNSDLREPVLTSGPHWDPCRGPRQAALRAVSASNRGGEGPQNAASVDGAAALPHLARAHAARPPAGRRGVGCAEASRRRAAHGRRYEAG</sequence>
<evidence type="ECO:0000256" key="1">
    <source>
        <dbReference type="SAM" id="MobiDB-lite"/>
    </source>
</evidence>
<protein>
    <submittedName>
        <fullName evidence="2">Uncharacterized protein</fullName>
    </submittedName>
</protein>
<proteinExistence type="predicted"/>